<dbReference type="AlphaFoldDB" id="A0A9W8GDH7"/>
<dbReference type="EMBL" id="JANBTW010000001">
    <property type="protein sequence ID" value="KAJ2681213.1"/>
    <property type="molecule type" value="Genomic_DNA"/>
</dbReference>
<dbReference type="PANTHER" id="PTHR15410:SF2">
    <property type="entry name" value="HIRA-INTERACTING PROTEIN 3"/>
    <property type="match status" value="1"/>
</dbReference>
<evidence type="ECO:0000313" key="3">
    <source>
        <dbReference type="EMBL" id="KAJ2681213.1"/>
    </source>
</evidence>
<feature type="compositionally biased region" description="Basic and acidic residues" evidence="1">
    <location>
        <begin position="237"/>
        <end position="249"/>
    </location>
</feature>
<dbReference type="PANTHER" id="PTHR15410">
    <property type="entry name" value="HIRA-INTERACTING PROTEIN 3"/>
    <property type="match status" value="1"/>
</dbReference>
<sequence>MASNTDTGKLKEICERIVREGDLDTLTDREVRRHAEKELGLEEKSLDEKPFKKMVKEIVADTLEHMMKEKEEENAASMEFSESGDKKEEHSEDDSKGDADSVSSPVKEDDGSDMDSDNIAISTPSAKRKNAKRSANTQSPVSSKRVKSSGTSSAKLSKGNEATIANLKSYINKCGLRKIWAKELAGMSGAEQIRHLKQILDDLGMEGRPTLEKCKKIKDKRDLQAELDAMDQDNIIDKFGNKSLQDDIPRKRRSVAQKKVAYNVDQISDSEEGEAAAVTADEAENDDTGGGDEGDANSEESVSESDAYTEDENDNDDEAEGGGNTESSTEESDGTDAEPDSE</sequence>
<comment type="caution">
    <text evidence="3">The sequence shown here is derived from an EMBL/GenBank/DDBJ whole genome shotgun (WGS) entry which is preliminary data.</text>
</comment>
<gene>
    <name evidence="3" type="ORF">GGI25_000168</name>
</gene>
<feature type="domain" description="DEK-C" evidence="2">
    <location>
        <begin position="4"/>
        <end position="64"/>
    </location>
</feature>
<feature type="compositionally biased region" description="Acidic residues" evidence="1">
    <location>
        <begin position="281"/>
        <end position="320"/>
    </location>
</feature>
<dbReference type="OrthoDB" id="552755at2759"/>
<dbReference type="InterPro" id="IPR014876">
    <property type="entry name" value="DEK_C"/>
</dbReference>
<feature type="region of interest" description="Disordered" evidence="1">
    <location>
        <begin position="63"/>
        <end position="159"/>
    </location>
</feature>
<dbReference type="Proteomes" id="UP001151518">
    <property type="component" value="Unassembled WGS sequence"/>
</dbReference>
<evidence type="ECO:0000259" key="2">
    <source>
        <dbReference type="PROSITE" id="PS51998"/>
    </source>
</evidence>
<feature type="compositionally biased region" description="Basic and acidic residues" evidence="1">
    <location>
        <begin position="63"/>
        <end position="73"/>
    </location>
</feature>
<feature type="compositionally biased region" description="Acidic residues" evidence="1">
    <location>
        <begin position="328"/>
        <end position="342"/>
    </location>
</feature>
<dbReference type="InterPro" id="IPR037647">
    <property type="entry name" value="HIRIP3"/>
</dbReference>
<dbReference type="GO" id="GO:0005634">
    <property type="term" value="C:nucleus"/>
    <property type="evidence" value="ECO:0007669"/>
    <property type="project" value="TreeGrafter"/>
</dbReference>
<organism evidence="3 4">
    <name type="scientific">Coemansia spiralis</name>
    <dbReference type="NCBI Taxonomy" id="417178"/>
    <lineage>
        <taxon>Eukaryota</taxon>
        <taxon>Fungi</taxon>
        <taxon>Fungi incertae sedis</taxon>
        <taxon>Zoopagomycota</taxon>
        <taxon>Kickxellomycotina</taxon>
        <taxon>Kickxellomycetes</taxon>
        <taxon>Kickxellales</taxon>
        <taxon>Kickxellaceae</taxon>
        <taxon>Coemansia</taxon>
    </lineage>
</organism>
<reference evidence="3" key="1">
    <citation type="submission" date="2022-07" db="EMBL/GenBank/DDBJ databases">
        <title>Phylogenomic reconstructions and comparative analyses of Kickxellomycotina fungi.</title>
        <authorList>
            <person name="Reynolds N.K."/>
            <person name="Stajich J.E."/>
            <person name="Barry K."/>
            <person name="Grigoriev I.V."/>
            <person name="Crous P."/>
            <person name="Smith M.E."/>
        </authorList>
    </citation>
    <scope>NUCLEOTIDE SEQUENCE</scope>
    <source>
        <strain evidence="3">NRRL 3115</strain>
    </source>
</reference>
<feature type="region of interest" description="Disordered" evidence="1">
    <location>
        <begin position="237"/>
        <end position="342"/>
    </location>
</feature>
<evidence type="ECO:0000313" key="4">
    <source>
        <dbReference type="Proteomes" id="UP001151518"/>
    </source>
</evidence>
<evidence type="ECO:0000256" key="1">
    <source>
        <dbReference type="SAM" id="MobiDB-lite"/>
    </source>
</evidence>
<dbReference type="PROSITE" id="PS51998">
    <property type="entry name" value="DEK_C"/>
    <property type="match status" value="1"/>
</dbReference>
<protein>
    <recommendedName>
        <fullName evidence="2">DEK-C domain-containing protein</fullName>
    </recommendedName>
</protein>
<proteinExistence type="predicted"/>
<name>A0A9W8GDH7_9FUNG</name>
<feature type="compositionally biased region" description="Basic and acidic residues" evidence="1">
    <location>
        <begin position="83"/>
        <end position="99"/>
    </location>
</feature>
<accession>A0A9W8GDH7</accession>